<dbReference type="GO" id="GO:0051011">
    <property type="term" value="F:microtubule minus-end binding"/>
    <property type="evidence" value="ECO:0007669"/>
    <property type="project" value="TreeGrafter"/>
</dbReference>
<keyword evidence="3 6" id="KW-0963">Cytoplasm</keyword>
<gene>
    <name evidence="10" type="ORF">IAR55_004873</name>
</gene>
<dbReference type="Proteomes" id="UP001388673">
    <property type="component" value="Unassembled WGS sequence"/>
</dbReference>
<dbReference type="PANTHER" id="PTHR19302">
    <property type="entry name" value="GAMMA TUBULIN COMPLEX PROTEIN"/>
    <property type="match status" value="1"/>
</dbReference>
<dbReference type="GO" id="GO:0007020">
    <property type="term" value="P:microtubule nucleation"/>
    <property type="evidence" value="ECO:0007669"/>
    <property type="project" value="InterPro"/>
</dbReference>
<evidence type="ECO:0000259" key="9">
    <source>
        <dbReference type="Pfam" id="PF17681"/>
    </source>
</evidence>
<sequence length="886" mass="97044">MLAEILLVLGGHPSSFFIPSPPPPSLTQTLIVSPSLSEYLHPGEVASLNSLGLLAFRHRKIKSWAEDTTRRGRQAVLAESLLNCGSSSSRKGKGRDLVTGGQNGEEDEEVVPNQYLSTLAASVLDVLKGYDLLIVETEAKVLSFDPVLVQDQQGYVPLSSLVATFDKWQAPLASLAQMVDQLSSSRPSSSSSFSSGWTPGQCIDLVDERTQTGNPFLAQIFTTIASSLRHLFLTHLVSFLLYGLASTESTPTSPSLALDIGPDPLSPQYRIYALNEDMLPASVRGKTKESLLYVGRVAATLRREGRNLPKGLLDGLREEIMRVSGMEDGDGLDEAVQRARAEIGEWLWKHILTGPQVTESIETFANFFLARKADYSISVIREISKLRLDKLIKSNPHSSSSVIREQDLDLALLRASVGTTAETDWGLEKLRFKLENGPLRAILPSIPARTPKKGGSEERSFNNDKNGIRDLFSSSLLGTPLTLTTTITWPLDLFMTPPAISAYSDIHAYLTAIQDTHLRVLHTWTSLSSAQRQRRKWTGVNEGGTAEGEVHARKKLARSAWGTVRAMLFFLDQLQSHFMTDIIDVQHRRILDRLELIEGVPSGTSVLGGSTRGSLKGSVRQTDTQTRAGTSYAPSLPGEKRAASPFSESRAGFGMDSQTARSTRIPPTPTKAQNNYLDFLTLRQMHARHLSFLREGLLLSDPAVATLTRDILDTCNRFTGLVERWGGDVVPELLMEGVEGEKVGKMVGERAGAVREINETLHDLLVEFFSALLDTQNPPSSTDPDKSAAGGNATSFSRTTRAAQMSRMMSRQSSITLGALNTKRNGVRTKKDLDKEEKGLEAEAVMSRHIEQLLLRLDFNGVLTAWKLEEDESDLAGKSVLAEGGL</sequence>
<dbReference type="KEGG" id="kne:92182131"/>
<comment type="subcellular location">
    <subcellularLocation>
        <location evidence="1 6">Cytoplasm</location>
        <location evidence="1 6">Cytoskeleton</location>
        <location evidence="1 6">Microtubule organizing center</location>
    </subcellularLocation>
</comment>
<evidence type="ECO:0000256" key="2">
    <source>
        <dbReference type="ARBA" id="ARBA00010337"/>
    </source>
</evidence>
<feature type="domain" description="Gamma tubulin complex component C-terminal" evidence="8">
    <location>
        <begin position="481"/>
        <end position="861"/>
    </location>
</feature>
<reference evidence="10 11" key="1">
    <citation type="journal article" date="2024" name="bioRxiv">
        <title>Comparative genomics of Cryptococcus and Kwoniella reveals pathogenesis evolution and contrasting karyotype dynamics via intercentromeric recombination or chromosome fusion.</title>
        <authorList>
            <person name="Coelho M.A."/>
            <person name="David-Palma M."/>
            <person name="Shea T."/>
            <person name="Bowers K."/>
            <person name="McGinley-Smith S."/>
            <person name="Mohammad A.W."/>
            <person name="Gnirke A."/>
            <person name="Yurkov A.M."/>
            <person name="Nowrousian M."/>
            <person name="Sun S."/>
            <person name="Cuomo C.A."/>
            <person name="Heitman J."/>
        </authorList>
    </citation>
    <scope>NUCLEOTIDE SEQUENCE [LARGE SCALE GENOMIC DNA]</scope>
    <source>
        <strain evidence="10 11">CBS 13917</strain>
    </source>
</reference>
<dbReference type="GO" id="GO:0031122">
    <property type="term" value="P:cytoplasmic microtubule organization"/>
    <property type="evidence" value="ECO:0007669"/>
    <property type="project" value="TreeGrafter"/>
</dbReference>
<evidence type="ECO:0000256" key="6">
    <source>
        <dbReference type="RuleBase" id="RU363050"/>
    </source>
</evidence>
<protein>
    <recommendedName>
        <fullName evidence="6">Spindle pole body component</fullName>
    </recommendedName>
</protein>
<dbReference type="Pfam" id="PF17681">
    <property type="entry name" value="GCP_N_terminal"/>
    <property type="match status" value="1"/>
</dbReference>
<evidence type="ECO:0000256" key="7">
    <source>
        <dbReference type="SAM" id="MobiDB-lite"/>
    </source>
</evidence>
<evidence type="ECO:0000313" key="11">
    <source>
        <dbReference type="Proteomes" id="UP001388673"/>
    </source>
</evidence>
<evidence type="ECO:0000256" key="5">
    <source>
        <dbReference type="ARBA" id="ARBA00023212"/>
    </source>
</evidence>
<dbReference type="PANTHER" id="PTHR19302:SF27">
    <property type="entry name" value="GAMMA-TUBULIN COMPLEX COMPONENT 4"/>
    <property type="match status" value="1"/>
</dbReference>
<feature type="compositionally biased region" description="Polar residues" evidence="7">
    <location>
        <begin position="619"/>
        <end position="633"/>
    </location>
</feature>
<keyword evidence="11" id="KW-1185">Reference proteome</keyword>
<dbReference type="InterPro" id="IPR040457">
    <property type="entry name" value="GCP_C"/>
</dbReference>
<feature type="region of interest" description="Disordered" evidence="7">
    <location>
        <begin position="776"/>
        <end position="821"/>
    </location>
</feature>
<dbReference type="RefSeq" id="XP_066801426.1">
    <property type="nucleotide sequence ID" value="XM_066947967.1"/>
</dbReference>
<dbReference type="GO" id="GO:0043015">
    <property type="term" value="F:gamma-tubulin binding"/>
    <property type="evidence" value="ECO:0007669"/>
    <property type="project" value="InterPro"/>
</dbReference>
<dbReference type="Gene3D" id="1.20.120.1900">
    <property type="entry name" value="Gamma-tubulin complex, C-terminal domain"/>
    <property type="match status" value="1"/>
</dbReference>
<dbReference type="Pfam" id="PF04130">
    <property type="entry name" value="GCP_C_terminal"/>
    <property type="match status" value="1"/>
</dbReference>
<feature type="region of interest" description="Disordered" evidence="7">
    <location>
        <begin position="85"/>
        <end position="109"/>
    </location>
</feature>
<dbReference type="GeneID" id="92182131"/>
<comment type="similarity">
    <text evidence="2 6">Belongs to the TUBGCP family.</text>
</comment>
<keyword evidence="5 6" id="KW-0206">Cytoskeleton</keyword>
<dbReference type="GO" id="GO:0000922">
    <property type="term" value="C:spindle pole"/>
    <property type="evidence" value="ECO:0007669"/>
    <property type="project" value="InterPro"/>
</dbReference>
<evidence type="ECO:0000256" key="3">
    <source>
        <dbReference type="ARBA" id="ARBA00022490"/>
    </source>
</evidence>
<evidence type="ECO:0000256" key="4">
    <source>
        <dbReference type="ARBA" id="ARBA00022701"/>
    </source>
</evidence>
<dbReference type="GO" id="GO:0051321">
    <property type="term" value="P:meiotic cell cycle"/>
    <property type="evidence" value="ECO:0007669"/>
    <property type="project" value="TreeGrafter"/>
</dbReference>
<dbReference type="EMBL" id="JBCAWK010000009">
    <property type="protein sequence ID" value="KAK8849538.1"/>
    <property type="molecule type" value="Genomic_DNA"/>
</dbReference>
<feature type="domain" description="Gamma tubulin complex component protein N-terminal" evidence="9">
    <location>
        <begin position="2"/>
        <end position="350"/>
    </location>
</feature>
<feature type="compositionally biased region" description="Low complexity" evidence="7">
    <location>
        <begin position="801"/>
        <end position="814"/>
    </location>
</feature>
<dbReference type="AlphaFoldDB" id="A0AAW0YZS6"/>
<comment type="caution">
    <text evidence="10">The sequence shown here is derived from an EMBL/GenBank/DDBJ whole genome shotgun (WGS) entry which is preliminary data.</text>
</comment>
<dbReference type="InterPro" id="IPR042241">
    <property type="entry name" value="GCP_C_sf"/>
</dbReference>
<dbReference type="GO" id="GO:0000930">
    <property type="term" value="C:gamma-tubulin complex"/>
    <property type="evidence" value="ECO:0007669"/>
    <property type="project" value="TreeGrafter"/>
</dbReference>
<dbReference type="GO" id="GO:0051225">
    <property type="term" value="P:spindle assembly"/>
    <property type="evidence" value="ECO:0007669"/>
    <property type="project" value="TreeGrafter"/>
</dbReference>
<proteinExistence type="inferred from homology"/>
<accession>A0AAW0YZS6</accession>
<feature type="region of interest" description="Disordered" evidence="7">
    <location>
        <begin position="607"/>
        <end position="670"/>
    </location>
</feature>
<keyword evidence="4 6" id="KW-0493">Microtubule</keyword>
<dbReference type="GO" id="GO:0005874">
    <property type="term" value="C:microtubule"/>
    <property type="evidence" value="ECO:0007669"/>
    <property type="project" value="UniProtKB-KW"/>
</dbReference>
<dbReference type="GO" id="GO:0044732">
    <property type="term" value="C:mitotic spindle pole body"/>
    <property type="evidence" value="ECO:0007669"/>
    <property type="project" value="TreeGrafter"/>
</dbReference>
<organism evidence="10 11">
    <name type="scientific">Kwoniella newhampshirensis</name>
    <dbReference type="NCBI Taxonomy" id="1651941"/>
    <lineage>
        <taxon>Eukaryota</taxon>
        <taxon>Fungi</taxon>
        <taxon>Dikarya</taxon>
        <taxon>Basidiomycota</taxon>
        <taxon>Agaricomycotina</taxon>
        <taxon>Tremellomycetes</taxon>
        <taxon>Tremellales</taxon>
        <taxon>Cryptococcaceae</taxon>
        <taxon>Kwoniella</taxon>
    </lineage>
</organism>
<evidence type="ECO:0000259" key="8">
    <source>
        <dbReference type="Pfam" id="PF04130"/>
    </source>
</evidence>
<dbReference type="InterPro" id="IPR041470">
    <property type="entry name" value="GCP_N"/>
</dbReference>
<dbReference type="GO" id="GO:0000278">
    <property type="term" value="P:mitotic cell cycle"/>
    <property type="evidence" value="ECO:0007669"/>
    <property type="project" value="TreeGrafter"/>
</dbReference>
<name>A0AAW0YZS6_9TREE</name>
<evidence type="ECO:0000313" key="10">
    <source>
        <dbReference type="EMBL" id="KAK8849538.1"/>
    </source>
</evidence>
<evidence type="ECO:0000256" key="1">
    <source>
        <dbReference type="ARBA" id="ARBA00004267"/>
    </source>
</evidence>
<dbReference type="InterPro" id="IPR007259">
    <property type="entry name" value="GCP"/>
</dbReference>